<sequence>MRVQSRPRQKPLPSLERAEKGVGTSVTPGDRSADGGKLSQSQDGSMVAWKEAALKNLRPRTIWPPQKELWIETRRQCGTSSNAGTAPSRKKTERLS</sequence>
<feature type="compositionally biased region" description="Polar residues" evidence="1">
    <location>
        <begin position="76"/>
        <end position="85"/>
    </location>
</feature>
<reference evidence="4" key="1">
    <citation type="submission" date="2017-02" db="UniProtKB">
        <authorList>
            <consortium name="WormBaseParasite"/>
        </authorList>
    </citation>
    <scope>IDENTIFICATION</scope>
</reference>
<feature type="region of interest" description="Disordered" evidence="1">
    <location>
        <begin position="73"/>
        <end position="96"/>
    </location>
</feature>
<keyword evidence="3" id="KW-1185">Reference proteome</keyword>
<evidence type="ECO:0000313" key="3">
    <source>
        <dbReference type="Proteomes" id="UP000271162"/>
    </source>
</evidence>
<dbReference type="WBParaSite" id="NBR_0001318301-mRNA-1">
    <property type="protein sequence ID" value="NBR_0001318301-mRNA-1"/>
    <property type="gene ID" value="NBR_0001318301"/>
</dbReference>
<gene>
    <name evidence="2" type="ORF">NBR_LOCUS13184</name>
</gene>
<evidence type="ECO:0000313" key="2">
    <source>
        <dbReference type="EMBL" id="VDL76773.1"/>
    </source>
</evidence>
<dbReference type="Proteomes" id="UP000271162">
    <property type="component" value="Unassembled WGS sequence"/>
</dbReference>
<accession>A0A0N4YA03</accession>
<evidence type="ECO:0000256" key="1">
    <source>
        <dbReference type="SAM" id="MobiDB-lite"/>
    </source>
</evidence>
<evidence type="ECO:0000313" key="4">
    <source>
        <dbReference type="WBParaSite" id="NBR_0001318301-mRNA-1"/>
    </source>
</evidence>
<organism evidence="4">
    <name type="scientific">Nippostrongylus brasiliensis</name>
    <name type="common">Rat hookworm</name>
    <dbReference type="NCBI Taxonomy" id="27835"/>
    <lineage>
        <taxon>Eukaryota</taxon>
        <taxon>Metazoa</taxon>
        <taxon>Ecdysozoa</taxon>
        <taxon>Nematoda</taxon>
        <taxon>Chromadorea</taxon>
        <taxon>Rhabditida</taxon>
        <taxon>Rhabditina</taxon>
        <taxon>Rhabditomorpha</taxon>
        <taxon>Strongyloidea</taxon>
        <taxon>Heligmosomidae</taxon>
        <taxon>Nippostrongylus</taxon>
    </lineage>
</organism>
<proteinExistence type="predicted"/>
<reference evidence="2 3" key="2">
    <citation type="submission" date="2018-11" db="EMBL/GenBank/DDBJ databases">
        <authorList>
            <consortium name="Pathogen Informatics"/>
        </authorList>
    </citation>
    <scope>NUCLEOTIDE SEQUENCE [LARGE SCALE GENOMIC DNA]</scope>
</reference>
<feature type="region of interest" description="Disordered" evidence="1">
    <location>
        <begin position="1"/>
        <end position="46"/>
    </location>
</feature>
<dbReference type="AlphaFoldDB" id="A0A0N4YA03"/>
<dbReference type="EMBL" id="UYSL01020965">
    <property type="protein sequence ID" value="VDL76773.1"/>
    <property type="molecule type" value="Genomic_DNA"/>
</dbReference>
<protein>
    <submittedName>
        <fullName evidence="2 4">Uncharacterized protein</fullName>
    </submittedName>
</protein>
<name>A0A0N4YA03_NIPBR</name>